<dbReference type="EMBL" id="GBHO01004073">
    <property type="protein sequence ID" value="JAG39531.1"/>
    <property type="molecule type" value="Transcribed_RNA"/>
</dbReference>
<evidence type="ECO:0000313" key="8">
    <source>
        <dbReference type="EMBL" id="JAG39531.1"/>
    </source>
</evidence>
<reference evidence="8" key="1">
    <citation type="journal article" date="2014" name="PLoS ONE">
        <title>Transcriptome-Based Identification of ABC Transporters in the Western Tarnished Plant Bug Lygus hesperus.</title>
        <authorList>
            <person name="Hull J.J."/>
            <person name="Chaney K."/>
            <person name="Geib S.M."/>
            <person name="Fabrick J.A."/>
            <person name="Brent C.S."/>
            <person name="Walsh D."/>
            <person name="Lavine L.C."/>
        </authorList>
    </citation>
    <scope>NUCLEOTIDE SEQUENCE</scope>
</reference>
<dbReference type="SUPFAM" id="SSF57625">
    <property type="entry name" value="Invertebrate chitin-binding proteins"/>
    <property type="match status" value="3"/>
</dbReference>
<dbReference type="GO" id="GO:0008061">
    <property type="term" value="F:chitin binding"/>
    <property type="evidence" value="ECO:0007669"/>
    <property type="project" value="UniProtKB-KW"/>
</dbReference>
<dbReference type="InterPro" id="IPR051940">
    <property type="entry name" value="Chitin_bind-dev_reg"/>
</dbReference>
<evidence type="ECO:0000256" key="1">
    <source>
        <dbReference type="ARBA" id="ARBA00022669"/>
    </source>
</evidence>
<keyword evidence="1" id="KW-0147">Chitin-binding</keyword>
<feature type="domain" description="Chitin-binding type-2" evidence="7">
    <location>
        <begin position="74"/>
        <end position="131"/>
    </location>
</feature>
<evidence type="ECO:0000256" key="5">
    <source>
        <dbReference type="ARBA" id="ARBA00023180"/>
    </source>
</evidence>
<dbReference type="InterPro" id="IPR002557">
    <property type="entry name" value="Chitin-bd_dom"/>
</dbReference>
<keyword evidence="4" id="KW-1015">Disulfide bond</keyword>
<organism evidence="8">
    <name type="scientific">Lygus hesperus</name>
    <name type="common">Western plant bug</name>
    <dbReference type="NCBI Taxonomy" id="30085"/>
    <lineage>
        <taxon>Eukaryota</taxon>
        <taxon>Metazoa</taxon>
        <taxon>Ecdysozoa</taxon>
        <taxon>Arthropoda</taxon>
        <taxon>Hexapoda</taxon>
        <taxon>Insecta</taxon>
        <taxon>Pterygota</taxon>
        <taxon>Neoptera</taxon>
        <taxon>Paraneoptera</taxon>
        <taxon>Hemiptera</taxon>
        <taxon>Heteroptera</taxon>
        <taxon>Panheteroptera</taxon>
        <taxon>Cimicomorpha</taxon>
        <taxon>Miridae</taxon>
        <taxon>Mirini</taxon>
        <taxon>Lygus</taxon>
    </lineage>
</organism>
<dbReference type="AlphaFoldDB" id="A0A0A9Z6M7"/>
<dbReference type="Gene3D" id="2.170.140.10">
    <property type="entry name" value="Chitin binding domain"/>
    <property type="match status" value="3"/>
</dbReference>
<dbReference type="InterPro" id="IPR036508">
    <property type="entry name" value="Chitin-bd_dom_sf"/>
</dbReference>
<dbReference type="PANTHER" id="PTHR23301:SF0">
    <property type="entry name" value="CHITIN-BINDING TYPE-2 DOMAIN-CONTAINING PROTEIN-RELATED"/>
    <property type="match status" value="1"/>
</dbReference>
<reference evidence="8" key="2">
    <citation type="submission" date="2014-07" db="EMBL/GenBank/DDBJ databases">
        <authorList>
            <person name="Hull J."/>
        </authorList>
    </citation>
    <scope>NUCLEOTIDE SEQUENCE</scope>
</reference>
<dbReference type="SMART" id="SM00494">
    <property type="entry name" value="ChtBD2"/>
    <property type="match status" value="3"/>
</dbReference>
<feature type="signal peptide" evidence="6">
    <location>
        <begin position="1"/>
        <end position="16"/>
    </location>
</feature>
<evidence type="ECO:0000259" key="7">
    <source>
        <dbReference type="PROSITE" id="PS50940"/>
    </source>
</evidence>
<keyword evidence="5" id="KW-0325">Glycoprotein</keyword>
<proteinExistence type="predicted"/>
<evidence type="ECO:0000256" key="6">
    <source>
        <dbReference type="SAM" id="SignalP"/>
    </source>
</evidence>
<evidence type="ECO:0000256" key="4">
    <source>
        <dbReference type="ARBA" id="ARBA00023157"/>
    </source>
</evidence>
<dbReference type="Pfam" id="PF01607">
    <property type="entry name" value="CBM_14"/>
    <property type="match status" value="3"/>
</dbReference>
<gene>
    <name evidence="8" type="primary">cpg-2_4</name>
    <name evidence="8" type="ORF">CM83_36458</name>
</gene>
<protein>
    <submittedName>
        <fullName evidence="8">Chondroitin proteoglycan-2</fullName>
    </submittedName>
</protein>
<sequence>MLFWWILGSLLSLVRPEICRNVGATCASCSSVSLCVSVNSTAIVAACSRPTPYCNAGSCSAAPGSKECIQNFTSFVCPEEDGSYPDGTSCTKYHICLNGTAHNISCTVNNSVYSPGTGSCVRQTQMRGCHKVTCKNPAAYAVYPGDHTLFFLCVNSKPTLVLRCAKGLRFDQSMQSCVVKCENEGRFIDPMGKNNNTFVECTQTGPTTYVSVQRTCPANSIFDDELKECVFQYNTITATVSSMTDQMPNRKLFGSVRGYNP</sequence>
<dbReference type="PROSITE" id="PS50940">
    <property type="entry name" value="CHIT_BIND_II"/>
    <property type="match status" value="1"/>
</dbReference>
<feature type="chain" id="PRO_5002053908" evidence="6">
    <location>
        <begin position="17"/>
        <end position="261"/>
    </location>
</feature>
<keyword evidence="2 6" id="KW-0732">Signal</keyword>
<evidence type="ECO:0000256" key="2">
    <source>
        <dbReference type="ARBA" id="ARBA00022729"/>
    </source>
</evidence>
<evidence type="ECO:0000256" key="3">
    <source>
        <dbReference type="ARBA" id="ARBA00022737"/>
    </source>
</evidence>
<accession>A0A0A9Z6M7</accession>
<dbReference type="PANTHER" id="PTHR23301">
    <property type="entry name" value="CHITIN BINDING PERITROPHIN-A"/>
    <property type="match status" value="1"/>
</dbReference>
<name>A0A0A9Z6M7_LYGHE</name>
<dbReference type="GO" id="GO:0005576">
    <property type="term" value="C:extracellular region"/>
    <property type="evidence" value="ECO:0007669"/>
    <property type="project" value="InterPro"/>
</dbReference>
<keyword evidence="3" id="KW-0677">Repeat</keyword>